<organism evidence="1 2">
    <name type="scientific">Myxococcus xanthus (strain DK1622)</name>
    <dbReference type="NCBI Taxonomy" id="246197"/>
    <lineage>
        <taxon>Bacteria</taxon>
        <taxon>Pseudomonadati</taxon>
        <taxon>Myxococcota</taxon>
        <taxon>Myxococcia</taxon>
        <taxon>Myxococcales</taxon>
        <taxon>Cystobacterineae</taxon>
        <taxon>Myxococcaceae</taxon>
        <taxon>Myxococcus</taxon>
    </lineage>
</organism>
<dbReference type="EnsemblBacteria" id="ABF89004">
    <property type="protein sequence ID" value="ABF89004"/>
    <property type="gene ID" value="MXAN_5202"/>
</dbReference>
<dbReference type="Pfam" id="PF09424">
    <property type="entry name" value="YqeY"/>
    <property type="match status" value="1"/>
</dbReference>
<dbReference type="Proteomes" id="UP000002402">
    <property type="component" value="Chromosome"/>
</dbReference>
<evidence type="ECO:0000313" key="2">
    <source>
        <dbReference type="Proteomes" id="UP000002402"/>
    </source>
</evidence>
<dbReference type="eggNOG" id="COG1610">
    <property type="taxonomic scope" value="Bacteria"/>
</dbReference>
<dbReference type="InterPro" id="IPR003789">
    <property type="entry name" value="Asn/Gln_tRNA_amidoTrase-B-like"/>
</dbReference>
<evidence type="ECO:0000313" key="1">
    <source>
        <dbReference type="EMBL" id="ABF89004.1"/>
    </source>
</evidence>
<dbReference type="InterPro" id="IPR019004">
    <property type="entry name" value="YqeY/Aim41"/>
</dbReference>
<reference evidence="1 2" key="1">
    <citation type="journal article" date="2006" name="Proc. Natl. Acad. Sci. U.S.A.">
        <title>Evolution of sensory complexity recorded in a myxobacterial genome.</title>
        <authorList>
            <person name="Goldman B.S."/>
            <person name="Nierman W.C."/>
            <person name="Kaiser D."/>
            <person name="Slater S.C."/>
            <person name="Durkin A.S."/>
            <person name="Eisen J.A."/>
            <person name="Ronning C.M."/>
            <person name="Barbazuk W.B."/>
            <person name="Blanchard M."/>
            <person name="Field C."/>
            <person name="Halling C."/>
            <person name="Hinkle G."/>
            <person name="Iartchuk O."/>
            <person name="Kim H.S."/>
            <person name="Mackenzie C."/>
            <person name="Madupu R."/>
            <person name="Miller N."/>
            <person name="Shvartsbeyn A."/>
            <person name="Sullivan S.A."/>
            <person name="Vaudin M."/>
            <person name="Wiegand R."/>
            <person name="Kaplan H.B."/>
        </authorList>
    </citation>
    <scope>NUCLEOTIDE SEQUENCE [LARGE SCALE GENOMIC DNA]</scope>
    <source>
        <strain evidence="2">DK1622</strain>
    </source>
</reference>
<dbReference type="SUPFAM" id="SSF89095">
    <property type="entry name" value="GatB/YqeY motif"/>
    <property type="match status" value="1"/>
</dbReference>
<dbReference type="Gene3D" id="1.10.1510.10">
    <property type="entry name" value="Uncharacterised protein YqeY/AIM41 PF09424, N-terminal domain"/>
    <property type="match status" value="1"/>
</dbReference>
<dbReference type="InterPro" id="IPR042184">
    <property type="entry name" value="YqeY/Aim41_N"/>
</dbReference>
<name>Q1D1W8_MYXXD</name>
<accession>Q1D1W8</accession>
<dbReference type="AlphaFoldDB" id="Q1D1W8"/>
<dbReference type="PANTHER" id="PTHR28055">
    <property type="entry name" value="ALTERED INHERITANCE OF MITOCHONDRIA PROTEIN 41, MITOCHONDRIAL"/>
    <property type="match status" value="1"/>
</dbReference>
<sequence>MSGALAPAVEVPLNNVLPSGAATMATLKERIDADLKDAMRSKNELTLSVLRMLKSAVKYKEVEPGASALDDAGVLTIIAGLIKQRRDSVEQFKTGGRPELAEKEEAEISILQNYLPKQLTADELAAEVRAAIAETGAKGPKDMGAVMKNLNAKIHGKAEGRAISEAVKSELAKLS</sequence>
<dbReference type="PANTHER" id="PTHR28055:SF1">
    <property type="entry name" value="ALTERED INHERITANCE OF MITOCHONDRIA PROTEIN 41, MITOCHONDRIAL"/>
    <property type="match status" value="1"/>
</dbReference>
<proteinExistence type="predicted"/>
<dbReference type="HOGENOM" id="CLU_079430_2_2_7"/>
<protein>
    <submittedName>
        <fullName evidence="1">GatB/Yqey domain protein</fullName>
    </submittedName>
</protein>
<dbReference type="Gene3D" id="1.10.10.410">
    <property type="match status" value="1"/>
</dbReference>
<keyword evidence="2" id="KW-1185">Reference proteome</keyword>
<dbReference type="KEGG" id="mxa:MXAN_5202"/>
<dbReference type="STRING" id="246197.MXAN_5202"/>
<dbReference type="InterPro" id="IPR023168">
    <property type="entry name" value="GatB_Yqey_C_2"/>
</dbReference>
<gene>
    <name evidence="1" type="ordered locus">MXAN_5202</name>
</gene>
<dbReference type="GO" id="GO:0016884">
    <property type="term" value="F:carbon-nitrogen ligase activity, with glutamine as amido-N-donor"/>
    <property type="evidence" value="ECO:0007669"/>
    <property type="project" value="InterPro"/>
</dbReference>
<dbReference type="EMBL" id="CP000113">
    <property type="protein sequence ID" value="ABF89004.1"/>
    <property type="molecule type" value="Genomic_DNA"/>
</dbReference>